<proteinExistence type="predicted"/>
<reference evidence="2 3" key="1">
    <citation type="journal article" date="2016" name="Int. J. Syst. Evol. Microbiol.">
        <title>Pyruvatibacter mobilis gen. nov., sp. nov., a marine bacterium from the culture broth of Picochlorum sp. 122.</title>
        <authorList>
            <person name="Wang G."/>
            <person name="Tang M."/>
            <person name="Wu H."/>
            <person name="Dai S."/>
            <person name="Li T."/>
            <person name="Chen C."/>
            <person name="He H."/>
            <person name="Fan J."/>
            <person name="Xiang W."/>
            <person name="Li X."/>
        </authorList>
    </citation>
    <scope>NUCLEOTIDE SEQUENCE [LARGE SCALE GENOMIC DNA]</scope>
    <source>
        <strain evidence="2 3">GYP-11</strain>
    </source>
</reference>
<evidence type="ECO:0000313" key="2">
    <source>
        <dbReference type="EMBL" id="NBG97089.1"/>
    </source>
</evidence>
<gene>
    <name evidence="2" type="ORF">GTQ45_15230</name>
</gene>
<sequence length="98" mass="10748">MLRIILIQLLLFAIPFVVWALYTLLMRRKAAIKGPMFNDAPYAWLIVAGVGCMAAGLVWLAVFSGTPGEGTYVPPRYEDGRIIPGHVVPADEPVPPQE</sequence>
<dbReference type="GeneID" id="300653896"/>
<dbReference type="Proteomes" id="UP000470384">
    <property type="component" value="Unassembled WGS sequence"/>
</dbReference>
<dbReference type="RefSeq" id="WP_160589049.1">
    <property type="nucleotide sequence ID" value="NZ_BMHN01000001.1"/>
</dbReference>
<keyword evidence="1" id="KW-0812">Transmembrane</keyword>
<protein>
    <submittedName>
        <fullName evidence="2">Uncharacterized protein</fullName>
    </submittedName>
</protein>
<name>A0A845QFF0_9HYPH</name>
<dbReference type="OrthoDB" id="7366326at2"/>
<keyword evidence="1" id="KW-1133">Transmembrane helix</keyword>
<comment type="caution">
    <text evidence="2">The sequence shown here is derived from an EMBL/GenBank/DDBJ whole genome shotgun (WGS) entry which is preliminary data.</text>
</comment>
<dbReference type="AlphaFoldDB" id="A0A845QFF0"/>
<evidence type="ECO:0000256" key="1">
    <source>
        <dbReference type="SAM" id="Phobius"/>
    </source>
</evidence>
<keyword evidence="1" id="KW-0472">Membrane</keyword>
<evidence type="ECO:0000313" key="3">
    <source>
        <dbReference type="Proteomes" id="UP000470384"/>
    </source>
</evidence>
<dbReference type="EMBL" id="WXYQ01000015">
    <property type="protein sequence ID" value="NBG97089.1"/>
    <property type="molecule type" value="Genomic_DNA"/>
</dbReference>
<dbReference type="Pfam" id="PF19606">
    <property type="entry name" value="DUF6111"/>
    <property type="match status" value="1"/>
</dbReference>
<organism evidence="2 3">
    <name type="scientific">Pyruvatibacter mobilis</name>
    <dbReference type="NCBI Taxonomy" id="1712261"/>
    <lineage>
        <taxon>Bacteria</taxon>
        <taxon>Pseudomonadati</taxon>
        <taxon>Pseudomonadota</taxon>
        <taxon>Alphaproteobacteria</taxon>
        <taxon>Hyphomicrobiales</taxon>
        <taxon>Parvibaculaceae</taxon>
        <taxon>Pyruvatibacter</taxon>
    </lineage>
</organism>
<dbReference type="InterPro" id="IPR046093">
    <property type="entry name" value="DUF6111"/>
</dbReference>
<accession>A0A845QFF0</accession>
<feature type="transmembrane region" description="Helical" evidence="1">
    <location>
        <begin position="44"/>
        <end position="63"/>
    </location>
</feature>
<keyword evidence="3" id="KW-1185">Reference proteome</keyword>